<dbReference type="Proteomes" id="UP001157440">
    <property type="component" value="Unassembled WGS sequence"/>
</dbReference>
<protein>
    <submittedName>
        <fullName evidence="1">Uncharacterized protein</fullName>
    </submittedName>
</protein>
<evidence type="ECO:0000313" key="1">
    <source>
        <dbReference type="EMBL" id="GLS68408.1"/>
    </source>
</evidence>
<dbReference type="AlphaFoldDB" id="A0AA37TBX1"/>
<evidence type="ECO:0000313" key="2">
    <source>
        <dbReference type="Proteomes" id="UP001157440"/>
    </source>
</evidence>
<keyword evidence="2" id="KW-1185">Reference proteome</keyword>
<reference evidence="2" key="1">
    <citation type="journal article" date="2019" name="Int. J. Syst. Evol. Microbiol.">
        <title>The Global Catalogue of Microorganisms (GCM) 10K type strain sequencing project: providing services to taxonomists for standard genome sequencing and annotation.</title>
        <authorList>
            <consortium name="The Broad Institute Genomics Platform"/>
            <consortium name="The Broad Institute Genome Sequencing Center for Infectious Disease"/>
            <person name="Wu L."/>
            <person name="Ma J."/>
        </authorList>
    </citation>
    <scope>NUCLEOTIDE SEQUENCE [LARGE SCALE GENOMIC DNA]</scope>
    <source>
        <strain evidence="2">NBRC 103632</strain>
    </source>
</reference>
<name>A0AA37TBX1_9HYPH</name>
<organism evidence="1 2">
    <name type="scientific">Methylobacterium tardum</name>
    <dbReference type="NCBI Taxonomy" id="374432"/>
    <lineage>
        <taxon>Bacteria</taxon>
        <taxon>Pseudomonadati</taxon>
        <taxon>Pseudomonadota</taxon>
        <taxon>Alphaproteobacteria</taxon>
        <taxon>Hyphomicrobiales</taxon>
        <taxon>Methylobacteriaceae</taxon>
        <taxon>Methylobacterium</taxon>
    </lineage>
</organism>
<comment type="caution">
    <text evidence="1">The sequence shown here is derived from an EMBL/GenBank/DDBJ whole genome shotgun (WGS) entry which is preliminary data.</text>
</comment>
<accession>A0AA37TBX1</accession>
<gene>
    <name evidence="1" type="ORF">GCM10007890_04200</name>
</gene>
<proteinExistence type="predicted"/>
<dbReference type="EMBL" id="BSPL01000005">
    <property type="protein sequence ID" value="GLS68408.1"/>
    <property type="molecule type" value="Genomic_DNA"/>
</dbReference>
<sequence>MQAEADLPAGPRLARRKTRIARGLLFARKGSLPLRLFRSLTGALGGGICLRSQNLSLVLSLRGETRRFPLGRPLFPGLSDRLPRGLAGEDGRIIGRRARPKAGQRVLPRFGRRFETFNELVAFEGLHIRS</sequence>